<organism evidence="1 2">
    <name type="scientific">Bacteroides caecimuris</name>
    <dbReference type="NCBI Taxonomy" id="1796613"/>
    <lineage>
        <taxon>Bacteria</taxon>
        <taxon>Pseudomonadati</taxon>
        <taxon>Bacteroidota</taxon>
        <taxon>Bacteroidia</taxon>
        <taxon>Bacteroidales</taxon>
        <taxon>Bacteroidaceae</taxon>
        <taxon>Bacteroides</taxon>
    </lineage>
</organism>
<accession>A0A1C7H332</accession>
<protein>
    <submittedName>
        <fullName evidence="1">Uncharacterized protein</fullName>
    </submittedName>
</protein>
<dbReference type="EMBL" id="CP015401">
    <property type="protein sequence ID" value="ANU58366.1"/>
    <property type="molecule type" value="Genomic_DNA"/>
</dbReference>
<keyword evidence="2" id="KW-1185">Reference proteome</keyword>
<name>A0A1C7H332_9BACE</name>
<dbReference type="Proteomes" id="UP000092631">
    <property type="component" value="Chromosome"/>
</dbReference>
<dbReference type="AlphaFoldDB" id="A0A1C7H332"/>
<dbReference type="KEGG" id="bcae:A4V03_12950"/>
<evidence type="ECO:0000313" key="1">
    <source>
        <dbReference type="EMBL" id="ANU58366.1"/>
    </source>
</evidence>
<gene>
    <name evidence="1" type="ORF">A4V03_12950</name>
</gene>
<reference evidence="2" key="1">
    <citation type="submission" date="2016-04" db="EMBL/GenBank/DDBJ databases">
        <title>Complete Genome Sequences of Twelve Strains of a Stable Defined Moderately Diverse Mouse Microbiota 2 (sDMDMm2).</title>
        <authorList>
            <person name="Uchimura Y."/>
            <person name="Wyss M."/>
            <person name="Brugiroux S."/>
            <person name="Limenitakis J.P."/>
            <person name="Stecher B."/>
            <person name="McCoy K.D."/>
            <person name="Macpherson A.J."/>
        </authorList>
    </citation>
    <scope>NUCLEOTIDE SEQUENCE [LARGE SCALE GENOMIC DNA]</scope>
    <source>
        <strain evidence="2">I48</strain>
    </source>
</reference>
<sequence>MTVQEIFDTPAIKKVENEMIGLEENIERHRVDKPSGLEMMRVLIGLRRNLLADMFVMDENYKRLLSDFNETMKQQLIRMRHETIKAAHGVMNADVTGEIQAIGKCFLGYRYSKLHPVQTMRAKKIWAILNGSIDDYVQFYSDGVLMGGYVYDSRKEQESENQMLYLQEEPDNWNEGLDMEITKDMYLIYPVHHLVSHTDFSIFDLLWVRDFNMEIQMKSNYATYPEEEEGEDISFI</sequence>
<evidence type="ECO:0000313" key="2">
    <source>
        <dbReference type="Proteomes" id="UP000092631"/>
    </source>
</evidence>
<dbReference type="RefSeq" id="WP_065539233.1">
    <property type="nucleotide sequence ID" value="NZ_CAPDLJ010000059.1"/>
</dbReference>
<proteinExistence type="predicted"/>
<dbReference type="GeneID" id="82188050"/>
<dbReference type="OrthoDB" id="1074178at2"/>